<keyword evidence="2" id="KW-0472">Membrane</keyword>
<keyword evidence="2" id="KW-1133">Transmembrane helix</keyword>
<organism evidence="3 4">
    <name type="scientific">Acanthosepion pharaonis</name>
    <name type="common">Pharaoh cuttlefish</name>
    <name type="synonym">Sepia pharaonis</name>
    <dbReference type="NCBI Taxonomy" id="158019"/>
    <lineage>
        <taxon>Eukaryota</taxon>
        <taxon>Metazoa</taxon>
        <taxon>Spiralia</taxon>
        <taxon>Lophotrochozoa</taxon>
        <taxon>Mollusca</taxon>
        <taxon>Cephalopoda</taxon>
        <taxon>Coleoidea</taxon>
        <taxon>Decapodiformes</taxon>
        <taxon>Sepiida</taxon>
        <taxon>Sepiina</taxon>
        <taxon>Sepiidae</taxon>
        <taxon>Acanthosepion</taxon>
    </lineage>
</organism>
<proteinExistence type="predicted"/>
<keyword evidence="4" id="KW-1185">Reference proteome</keyword>
<feature type="transmembrane region" description="Helical" evidence="2">
    <location>
        <begin position="33"/>
        <end position="54"/>
    </location>
</feature>
<keyword evidence="2" id="KW-0812">Transmembrane</keyword>
<dbReference type="EMBL" id="CAHIKZ030004887">
    <property type="protein sequence ID" value="CAE1316756.1"/>
    <property type="molecule type" value="Genomic_DNA"/>
</dbReference>
<feature type="region of interest" description="Disordered" evidence="1">
    <location>
        <begin position="104"/>
        <end position="141"/>
    </location>
</feature>
<evidence type="ECO:0000256" key="2">
    <source>
        <dbReference type="SAM" id="Phobius"/>
    </source>
</evidence>
<sequence length="206" mass="24494">MLNPFDVFFHLYYIRSTSFCHLYYIRSFFLQSMFLLSFLYIIFVLLFFVIYIIFVRLLPSMLNLPNICPLNQYKRVQGRFTCPKGTPPFGVAWFGFLSARRQRVQPNSRSPGPVYFPERDSDPRRSLVQVPPCPKAERSTDQPVDRHRLTDSIFSPHPTGASSFLFITVRKRWIYLSIYLSIYVQYLCDTFCSFYLRLFVRILTRI</sequence>
<reference evidence="3" key="1">
    <citation type="submission" date="2021-01" db="EMBL/GenBank/DDBJ databases">
        <authorList>
            <person name="Li R."/>
            <person name="Bekaert M."/>
        </authorList>
    </citation>
    <scope>NUCLEOTIDE SEQUENCE</scope>
    <source>
        <strain evidence="3">Farmed</strain>
    </source>
</reference>
<accession>A0A812E798</accession>
<protein>
    <submittedName>
        <fullName evidence="3">Uncharacterized protein</fullName>
    </submittedName>
</protein>
<comment type="caution">
    <text evidence="3">The sequence shown here is derived from an EMBL/GenBank/DDBJ whole genome shotgun (WGS) entry which is preliminary data.</text>
</comment>
<dbReference type="AlphaFoldDB" id="A0A812E798"/>
<dbReference type="Proteomes" id="UP000597762">
    <property type="component" value="Unassembled WGS sequence"/>
</dbReference>
<evidence type="ECO:0000313" key="3">
    <source>
        <dbReference type="EMBL" id="CAE1316756.1"/>
    </source>
</evidence>
<evidence type="ECO:0000256" key="1">
    <source>
        <dbReference type="SAM" id="MobiDB-lite"/>
    </source>
</evidence>
<evidence type="ECO:0000313" key="4">
    <source>
        <dbReference type="Proteomes" id="UP000597762"/>
    </source>
</evidence>
<feature type="transmembrane region" description="Helical" evidence="2">
    <location>
        <begin position="173"/>
        <end position="196"/>
    </location>
</feature>
<name>A0A812E798_ACAPH</name>
<gene>
    <name evidence="3" type="ORF">SPHA_67391</name>
</gene>